<feature type="binding site" evidence="5">
    <location>
        <position position="115"/>
    </location>
    <ligand>
        <name>substrate</name>
    </ligand>
</feature>
<comment type="pathway">
    <text evidence="5">Cofactor metabolism; pyridoxal 5'-phosphate salvage; pyridoxal 5'-phosphate from pyridoxine 5'-phosphate: step 1/1.</text>
</comment>
<keyword evidence="5" id="KW-0664">Pyridoxine biosynthesis</keyword>
<keyword evidence="3 5" id="KW-0288">FMN</keyword>
<dbReference type="OrthoDB" id="9780392at2"/>
<feature type="binding site" evidence="5 6">
    <location>
        <position position="74"/>
    </location>
    <ligand>
        <name>FMN</name>
        <dbReference type="ChEBI" id="CHEBI:58210"/>
    </ligand>
</feature>
<dbReference type="PANTHER" id="PTHR10851:SF0">
    <property type="entry name" value="PYRIDOXINE-5'-PHOSPHATE OXIDASE"/>
    <property type="match status" value="1"/>
</dbReference>
<dbReference type="NCBIfam" id="TIGR00558">
    <property type="entry name" value="pdxH"/>
    <property type="match status" value="1"/>
</dbReference>
<dbReference type="InterPro" id="IPR012349">
    <property type="entry name" value="Split_barrel_FMN-bd"/>
</dbReference>
<keyword evidence="4 5" id="KW-0560">Oxidoreductase</keyword>
<name>A0A4Z0FDX1_9GAMM</name>
<dbReference type="Gene3D" id="2.30.110.10">
    <property type="entry name" value="Electron Transport, Fmn-binding Protein, Chain A"/>
    <property type="match status" value="1"/>
</dbReference>
<comment type="pathway">
    <text evidence="5">Cofactor metabolism; pyridoxal 5'-phosphate salvage; pyridoxal 5'-phosphate from pyridoxamine 5'-phosphate: step 1/1.</text>
</comment>
<comment type="function">
    <text evidence="5">Catalyzes the oxidation of either pyridoxine 5'-phosphate (PNP) or pyridoxamine 5'-phosphate (PMP) into pyridoxal 5'-phosphate (PLP).</text>
</comment>
<feature type="binding site" evidence="5">
    <location>
        <position position="119"/>
    </location>
    <ligand>
        <name>substrate</name>
    </ligand>
</feature>
<dbReference type="InterPro" id="IPR011576">
    <property type="entry name" value="Pyridox_Oxase_N"/>
</dbReference>
<evidence type="ECO:0000256" key="4">
    <source>
        <dbReference type="ARBA" id="ARBA00023002"/>
    </source>
</evidence>
<sequence length="205" mass="23723">MTIRVATLNEHTAPPHPGELFRQWYDAARPLHPPEPDAMALATVGMDGRPSIRIVLLKQFDEDGFVFHTHYGSRKGEELAHNPSAALLFYWPALLRQVRIEGSVECIDPVESDAYFRSRPRGSQIGAWASPQSHVLKGREDLESRIARFTHEFANKDIPRPPNWGGYRLFPLRFEFWQAQADRLHDRLLYQRRTDQTWSLERLAP</sequence>
<dbReference type="NCBIfam" id="NF004231">
    <property type="entry name" value="PRK05679.1"/>
    <property type="match status" value="1"/>
</dbReference>
<organism evidence="9 10">
    <name type="scientific">Candidatus Macondimonas diazotrophica</name>
    <dbReference type="NCBI Taxonomy" id="2305248"/>
    <lineage>
        <taxon>Bacteria</taxon>
        <taxon>Pseudomonadati</taxon>
        <taxon>Pseudomonadota</taxon>
        <taxon>Gammaproteobacteria</taxon>
        <taxon>Chromatiales</taxon>
        <taxon>Ectothiorhodospiraceae</taxon>
        <taxon>Candidatus Macondimonas</taxon>
    </lineage>
</organism>
<accession>A0A4Z0FDX1</accession>
<keyword evidence="10" id="KW-1185">Reference proteome</keyword>
<gene>
    <name evidence="5 9" type="primary">pdxH</name>
    <name evidence="9" type="ORF">E4680_00365</name>
</gene>
<evidence type="ECO:0000313" key="9">
    <source>
        <dbReference type="EMBL" id="TFZ84037.1"/>
    </source>
</evidence>
<dbReference type="PROSITE" id="PS01064">
    <property type="entry name" value="PYRIDOX_OXIDASE"/>
    <property type="match status" value="1"/>
</dbReference>
<dbReference type="PIRSF" id="PIRSF000190">
    <property type="entry name" value="Pyd_amn-ph_oxd"/>
    <property type="match status" value="1"/>
</dbReference>
<dbReference type="GO" id="GO:0004733">
    <property type="term" value="F:pyridoxamine phosphate oxidase activity"/>
    <property type="evidence" value="ECO:0007669"/>
    <property type="project" value="UniProtKB-UniRule"/>
</dbReference>
<comment type="catalytic activity">
    <reaction evidence="5">
        <text>pyridoxamine 5'-phosphate + O2 + H2O = pyridoxal 5'-phosphate + H2O2 + NH4(+)</text>
        <dbReference type="Rhea" id="RHEA:15817"/>
        <dbReference type="ChEBI" id="CHEBI:15377"/>
        <dbReference type="ChEBI" id="CHEBI:15379"/>
        <dbReference type="ChEBI" id="CHEBI:16240"/>
        <dbReference type="ChEBI" id="CHEBI:28938"/>
        <dbReference type="ChEBI" id="CHEBI:58451"/>
        <dbReference type="ChEBI" id="CHEBI:597326"/>
        <dbReference type="EC" id="1.4.3.5"/>
    </reaction>
</comment>
<evidence type="ECO:0000259" key="8">
    <source>
        <dbReference type="Pfam" id="PF10590"/>
    </source>
</evidence>
<dbReference type="InterPro" id="IPR019740">
    <property type="entry name" value="Pyridox_Oxase_CS"/>
</dbReference>
<evidence type="ECO:0000259" key="7">
    <source>
        <dbReference type="Pfam" id="PF01243"/>
    </source>
</evidence>
<evidence type="ECO:0000256" key="5">
    <source>
        <dbReference type="HAMAP-Rule" id="MF_01629"/>
    </source>
</evidence>
<feature type="binding site" evidence="5 6">
    <location>
        <position position="177"/>
    </location>
    <ligand>
        <name>FMN</name>
        <dbReference type="ChEBI" id="CHEBI:58210"/>
    </ligand>
</feature>
<feature type="binding site" evidence="5 6">
    <location>
        <position position="97"/>
    </location>
    <ligand>
        <name>FMN</name>
        <dbReference type="ChEBI" id="CHEBI:58210"/>
    </ligand>
</feature>
<protein>
    <recommendedName>
        <fullName evidence="5">Pyridoxine/pyridoxamine 5'-phosphate oxidase</fullName>
        <ecNumber evidence="5">1.4.3.5</ecNumber>
    </recommendedName>
    <alternativeName>
        <fullName evidence="5">PNP/PMP oxidase</fullName>
        <shortName evidence="5">PNPOx</shortName>
    </alternativeName>
    <alternativeName>
        <fullName evidence="5">Pyridoxal 5'-phosphate synthase</fullName>
    </alternativeName>
</protein>
<feature type="binding site" evidence="5 6">
    <location>
        <begin position="132"/>
        <end position="133"/>
    </location>
    <ligand>
        <name>FMN</name>
        <dbReference type="ChEBI" id="CHEBI:58210"/>
    </ligand>
</feature>
<feature type="binding site" evidence="5">
    <location>
        <begin position="183"/>
        <end position="185"/>
    </location>
    <ligand>
        <name>substrate</name>
    </ligand>
</feature>
<dbReference type="AlphaFoldDB" id="A0A4Z0FDX1"/>
<feature type="binding site" evidence="5 6">
    <location>
        <begin position="53"/>
        <end position="58"/>
    </location>
    <ligand>
        <name>FMN</name>
        <dbReference type="ChEBI" id="CHEBI:58210"/>
    </ligand>
</feature>
<dbReference type="HAMAP" id="MF_01629">
    <property type="entry name" value="PdxH"/>
    <property type="match status" value="1"/>
</dbReference>
<comment type="catalytic activity">
    <reaction evidence="5">
        <text>pyridoxine 5'-phosphate + O2 = pyridoxal 5'-phosphate + H2O2</text>
        <dbReference type="Rhea" id="RHEA:15149"/>
        <dbReference type="ChEBI" id="CHEBI:15379"/>
        <dbReference type="ChEBI" id="CHEBI:16240"/>
        <dbReference type="ChEBI" id="CHEBI:58589"/>
        <dbReference type="ChEBI" id="CHEBI:597326"/>
        <dbReference type="EC" id="1.4.3.5"/>
    </reaction>
</comment>
<proteinExistence type="inferred from homology"/>
<evidence type="ECO:0000256" key="2">
    <source>
        <dbReference type="ARBA" id="ARBA00022630"/>
    </source>
</evidence>
<dbReference type="EC" id="1.4.3.5" evidence="5"/>
<comment type="caution">
    <text evidence="9">The sequence shown here is derived from an EMBL/GenBank/DDBJ whole genome shotgun (WGS) entry which is preliminary data.</text>
</comment>
<feature type="binding site" evidence="5 6">
    <location>
        <position position="187"/>
    </location>
    <ligand>
        <name>FMN</name>
        <dbReference type="ChEBI" id="CHEBI:58210"/>
    </ligand>
</feature>
<feature type="binding site" evidence="5 6">
    <location>
        <position position="75"/>
    </location>
    <ligand>
        <name>FMN</name>
        <dbReference type="ChEBI" id="CHEBI:58210"/>
    </ligand>
</feature>
<reference evidence="9 10" key="1">
    <citation type="journal article" date="2019" name="ISME J.">
        <title>Candidatus Macondimonas diazotrophica, a novel gammaproteobacterial genus dominating crude-oil-contaminated coastal sediments.</title>
        <authorList>
            <person name="Karthikeyan S."/>
            <person name="Konstantinidis K."/>
        </authorList>
    </citation>
    <scope>NUCLEOTIDE SEQUENCE [LARGE SCALE GENOMIC DNA]</scope>
    <source>
        <strain evidence="9 10">KTK01</strain>
    </source>
</reference>
<dbReference type="PANTHER" id="PTHR10851">
    <property type="entry name" value="PYRIDOXINE-5-PHOSPHATE OXIDASE"/>
    <property type="match status" value="1"/>
</dbReference>
<evidence type="ECO:0000256" key="1">
    <source>
        <dbReference type="ARBA" id="ARBA00007301"/>
    </source>
</evidence>
<feature type="binding site" evidence="5">
    <location>
        <position position="58"/>
    </location>
    <ligand>
        <name>substrate</name>
    </ligand>
</feature>
<evidence type="ECO:0000256" key="6">
    <source>
        <dbReference type="PIRSR" id="PIRSR000190-2"/>
    </source>
</evidence>
<dbReference type="Pfam" id="PF10590">
    <property type="entry name" value="PNP_phzG_C"/>
    <property type="match status" value="1"/>
</dbReference>
<dbReference type="InterPro" id="IPR019576">
    <property type="entry name" value="Pyridoxamine_oxidase_dimer_C"/>
</dbReference>
<dbReference type="RefSeq" id="WP_135280396.1">
    <property type="nucleotide sequence ID" value="NZ_SRIO01000001.1"/>
</dbReference>
<dbReference type="InterPro" id="IPR000659">
    <property type="entry name" value="Pyridox_Oxase"/>
</dbReference>
<dbReference type="GO" id="GO:0008615">
    <property type="term" value="P:pyridoxine biosynthetic process"/>
    <property type="evidence" value="ECO:0007669"/>
    <property type="project" value="UniProtKB-UniRule"/>
</dbReference>
<dbReference type="Pfam" id="PF01243">
    <property type="entry name" value="PNPOx_N"/>
    <property type="match status" value="1"/>
</dbReference>
<comment type="similarity">
    <text evidence="1 5">Belongs to the pyridoxamine 5'-phosphate oxidase family.</text>
</comment>
<comment type="subunit">
    <text evidence="5">Homodimer.</text>
</comment>
<dbReference type="Proteomes" id="UP000297890">
    <property type="component" value="Unassembled WGS sequence"/>
</dbReference>
<evidence type="ECO:0000313" key="10">
    <source>
        <dbReference type="Proteomes" id="UP000297890"/>
    </source>
</evidence>
<feature type="domain" description="Pyridoxamine 5'-phosphate oxidase N-terminal" evidence="7">
    <location>
        <begin position="34"/>
        <end position="148"/>
    </location>
</feature>
<dbReference type="SUPFAM" id="SSF50475">
    <property type="entry name" value="FMN-binding split barrel"/>
    <property type="match status" value="1"/>
</dbReference>
<dbReference type="GO" id="GO:0010181">
    <property type="term" value="F:FMN binding"/>
    <property type="evidence" value="ECO:0007669"/>
    <property type="project" value="UniProtKB-UniRule"/>
</dbReference>
<feature type="binding site" evidence="5">
    <location>
        <position position="123"/>
    </location>
    <ligand>
        <name>substrate</name>
    </ligand>
</feature>
<feature type="domain" description="Pyridoxine 5'-phosphate oxidase dimerisation C-terminal" evidence="8">
    <location>
        <begin position="164"/>
        <end position="205"/>
    </location>
</feature>
<comment type="cofactor">
    <cofactor evidence="5 6">
        <name>FMN</name>
        <dbReference type="ChEBI" id="CHEBI:58210"/>
    </cofactor>
    <text evidence="5 6">Binds 1 FMN per subunit.</text>
</comment>
<dbReference type="EMBL" id="SRIO01000001">
    <property type="protein sequence ID" value="TFZ84037.1"/>
    <property type="molecule type" value="Genomic_DNA"/>
</dbReference>
<keyword evidence="2 5" id="KW-0285">Flavoprotein</keyword>
<comment type="caution">
    <text evidence="5">Lacks conserved residue(s) required for the propagation of feature annotation.</text>
</comment>
<dbReference type="UniPathway" id="UPA01068">
    <property type="reaction ID" value="UER00304"/>
</dbReference>
<evidence type="ECO:0000256" key="3">
    <source>
        <dbReference type="ARBA" id="ARBA00022643"/>
    </source>
</evidence>